<dbReference type="PANTHER" id="PTHR42887">
    <property type="entry name" value="OS12G0638800 PROTEIN"/>
    <property type="match status" value="1"/>
</dbReference>
<dbReference type="Gene3D" id="3.50.50.60">
    <property type="entry name" value="FAD/NAD(P)-binding domain"/>
    <property type="match status" value="1"/>
</dbReference>
<dbReference type="Gene3D" id="1.10.8.260">
    <property type="entry name" value="HI0933 insert domain-like"/>
    <property type="match status" value="1"/>
</dbReference>
<dbReference type="PRINTS" id="PR00419">
    <property type="entry name" value="ADXRDTASE"/>
</dbReference>
<organism evidence="6 7">
    <name type="scientific">Lichenicoccus roseus</name>
    <dbReference type="NCBI Taxonomy" id="2683649"/>
    <lineage>
        <taxon>Bacteria</taxon>
        <taxon>Pseudomonadati</taxon>
        <taxon>Pseudomonadota</taxon>
        <taxon>Alphaproteobacteria</taxon>
        <taxon>Acetobacterales</taxon>
        <taxon>Acetobacteraceae</taxon>
        <taxon>Lichenicoccus</taxon>
    </lineage>
</organism>
<keyword evidence="7" id="KW-1185">Reference proteome</keyword>
<keyword evidence="2" id="KW-0285">Flavoprotein</keyword>
<dbReference type="RefSeq" id="WP_138324992.1">
    <property type="nucleotide sequence ID" value="NZ_VCDI01000002.1"/>
</dbReference>
<dbReference type="Pfam" id="PF03486">
    <property type="entry name" value="HI0933_like"/>
    <property type="match status" value="1"/>
</dbReference>
<comment type="cofactor">
    <cofactor evidence="1">
        <name>FAD</name>
        <dbReference type="ChEBI" id="CHEBI:57692"/>
    </cofactor>
</comment>
<sequence length="408" mass="43339">MRQVAIIGAGPAGLAAAEVLSARGLDVTIYERMRTPGRKLLIAGRGGLNLTHSEPLPLFLDRYGDRRDWLAAAIEGFAPDDLRAWAESLGQPLFTGSSGRVFPRAMKASGLLRAWLGRLEAQGVVLRTGARWTGWGEQGALRLEDGTEVAADAVLLALGGASWARLGSDGSWAPLLASRGVAVARFRPANCGLLVQWSEIFAARHAGQPLKHVGLRCGPAQAEGDLMLTARGIEGGAVYALSAPLRDAIERDGSVRLLVDLRPDQTLDDLAARLARVRSRESLSNSLRRALNLPPQAIGLLREAALDGPIPRDPAALAALLKAVPLRLVGTDALDRAISTAGGVRREAMDEHFMLRALPGWFACGEMLDWEAPTGGYLLQAGIATGRAAAEGVLHWLQATLRATPADL</sequence>
<dbReference type="PANTHER" id="PTHR42887:SF1">
    <property type="entry name" value="BLR3961 PROTEIN"/>
    <property type="match status" value="1"/>
</dbReference>
<evidence type="ECO:0000259" key="4">
    <source>
        <dbReference type="Pfam" id="PF03486"/>
    </source>
</evidence>
<feature type="domain" description="RsdA/BaiN/AoA(So)-like insert" evidence="5">
    <location>
        <begin position="187"/>
        <end position="339"/>
    </location>
</feature>
<dbReference type="Pfam" id="PF22780">
    <property type="entry name" value="HI0933_like_1st"/>
    <property type="match status" value="1"/>
</dbReference>
<dbReference type="InterPro" id="IPR023166">
    <property type="entry name" value="BaiN-like_dom_sf"/>
</dbReference>
<name>A0A5R9JF44_9PROT</name>
<keyword evidence="3" id="KW-0274">FAD</keyword>
<dbReference type="NCBIfam" id="TIGR00275">
    <property type="entry name" value="aminoacetone oxidase family FAD-binding enzyme"/>
    <property type="match status" value="1"/>
</dbReference>
<evidence type="ECO:0000256" key="2">
    <source>
        <dbReference type="ARBA" id="ARBA00022630"/>
    </source>
</evidence>
<protein>
    <submittedName>
        <fullName evidence="6">TIGR03862 family flavoprotein</fullName>
    </submittedName>
</protein>
<gene>
    <name evidence="6" type="ORF">FE263_05525</name>
</gene>
<dbReference type="Proteomes" id="UP000305654">
    <property type="component" value="Unassembled WGS sequence"/>
</dbReference>
<evidence type="ECO:0000256" key="1">
    <source>
        <dbReference type="ARBA" id="ARBA00001974"/>
    </source>
</evidence>
<dbReference type="EMBL" id="VCDI01000002">
    <property type="protein sequence ID" value="TLU72918.1"/>
    <property type="molecule type" value="Genomic_DNA"/>
</dbReference>
<dbReference type="InterPro" id="IPR036188">
    <property type="entry name" value="FAD/NAD-bd_sf"/>
</dbReference>
<dbReference type="InterPro" id="IPR022460">
    <property type="entry name" value="Flavoprotein_PP4765"/>
</dbReference>
<dbReference type="InterPro" id="IPR055178">
    <property type="entry name" value="RsdA/BaiN/AoA(So)-like_dom"/>
</dbReference>
<dbReference type="InterPro" id="IPR004792">
    <property type="entry name" value="BaiN-like"/>
</dbReference>
<evidence type="ECO:0000313" key="6">
    <source>
        <dbReference type="EMBL" id="TLU72918.1"/>
    </source>
</evidence>
<comment type="caution">
    <text evidence="6">The sequence shown here is derived from an EMBL/GenBank/DDBJ whole genome shotgun (WGS) entry which is preliminary data.</text>
</comment>
<dbReference type="SUPFAM" id="SSF160996">
    <property type="entry name" value="HI0933 insert domain-like"/>
    <property type="match status" value="1"/>
</dbReference>
<feature type="domain" description="RsdA/BaiN/AoA(So)-like Rossmann fold-like" evidence="4">
    <location>
        <begin position="3"/>
        <end position="391"/>
    </location>
</feature>
<dbReference type="Gene3D" id="2.40.30.10">
    <property type="entry name" value="Translation factors"/>
    <property type="match status" value="1"/>
</dbReference>
<reference evidence="6 7" key="1">
    <citation type="submission" date="2019-05" db="EMBL/GenBank/DDBJ databases">
        <authorList>
            <person name="Pankratov T."/>
            <person name="Grouzdev D."/>
        </authorList>
    </citation>
    <scope>NUCLEOTIDE SEQUENCE [LARGE SCALE GENOMIC DNA]</scope>
    <source>
        <strain evidence="6 7">KEBCLARHB70R</strain>
    </source>
</reference>
<proteinExistence type="predicted"/>
<dbReference type="InterPro" id="IPR057661">
    <property type="entry name" value="RsdA/BaiN/AoA(So)_Rossmann"/>
</dbReference>
<accession>A0A5R9JF44</accession>
<dbReference type="OrthoDB" id="5288829at2"/>
<dbReference type="NCBIfam" id="TIGR03862">
    <property type="entry name" value="flavo_PP4765"/>
    <property type="match status" value="1"/>
</dbReference>
<evidence type="ECO:0000259" key="5">
    <source>
        <dbReference type="Pfam" id="PF22780"/>
    </source>
</evidence>
<dbReference type="AlphaFoldDB" id="A0A5R9JF44"/>
<evidence type="ECO:0000313" key="7">
    <source>
        <dbReference type="Proteomes" id="UP000305654"/>
    </source>
</evidence>
<dbReference type="SUPFAM" id="SSF51905">
    <property type="entry name" value="FAD/NAD(P)-binding domain"/>
    <property type="match status" value="1"/>
</dbReference>
<evidence type="ECO:0000256" key="3">
    <source>
        <dbReference type="ARBA" id="ARBA00022827"/>
    </source>
</evidence>